<accession>A0A6A4W321</accession>
<evidence type="ECO:0000313" key="1">
    <source>
        <dbReference type="EMBL" id="KAF0299669.1"/>
    </source>
</evidence>
<comment type="caution">
    <text evidence="1">The sequence shown here is derived from an EMBL/GenBank/DDBJ whole genome shotgun (WGS) entry which is preliminary data.</text>
</comment>
<reference evidence="1 2" key="1">
    <citation type="submission" date="2019-07" db="EMBL/GenBank/DDBJ databases">
        <title>Draft genome assembly of a fouling barnacle, Amphibalanus amphitrite (Darwin, 1854): The first reference genome for Thecostraca.</title>
        <authorList>
            <person name="Kim W."/>
        </authorList>
    </citation>
    <scope>NUCLEOTIDE SEQUENCE [LARGE SCALE GENOMIC DNA]</scope>
    <source>
        <strain evidence="1">SNU_AA5</strain>
        <tissue evidence="1">Soma without cirri and trophi</tissue>
    </source>
</reference>
<dbReference type="Proteomes" id="UP000440578">
    <property type="component" value="Unassembled WGS sequence"/>
</dbReference>
<keyword evidence="2" id="KW-1185">Reference proteome</keyword>
<dbReference type="AlphaFoldDB" id="A0A6A4W321"/>
<dbReference type="PROSITE" id="PS00039">
    <property type="entry name" value="DEAD_ATP_HELICASE"/>
    <property type="match status" value="1"/>
</dbReference>
<proteinExistence type="predicted"/>
<dbReference type="EMBL" id="VIIS01001342">
    <property type="protein sequence ID" value="KAF0299669.1"/>
    <property type="molecule type" value="Genomic_DNA"/>
</dbReference>
<evidence type="ECO:0000313" key="2">
    <source>
        <dbReference type="Proteomes" id="UP000440578"/>
    </source>
</evidence>
<name>A0A6A4W321_AMPAM</name>
<dbReference type="Gene3D" id="3.40.50.300">
    <property type="entry name" value="P-loop containing nucleotide triphosphate hydrolases"/>
    <property type="match status" value="1"/>
</dbReference>
<dbReference type="InterPro" id="IPR000629">
    <property type="entry name" value="RNA-helicase_DEAD-box_CS"/>
</dbReference>
<protein>
    <submittedName>
        <fullName evidence="1">Uncharacterized protein</fullName>
    </submittedName>
</protein>
<organism evidence="1 2">
    <name type="scientific">Amphibalanus amphitrite</name>
    <name type="common">Striped barnacle</name>
    <name type="synonym">Balanus amphitrite</name>
    <dbReference type="NCBI Taxonomy" id="1232801"/>
    <lineage>
        <taxon>Eukaryota</taxon>
        <taxon>Metazoa</taxon>
        <taxon>Ecdysozoa</taxon>
        <taxon>Arthropoda</taxon>
        <taxon>Crustacea</taxon>
        <taxon>Multicrustacea</taxon>
        <taxon>Cirripedia</taxon>
        <taxon>Thoracica</taxon>
        <taxon>Thoracicalcarea</taxon>
        <taxon>Balanomorpha</taxon>
        <taxon>Balanoidea</taxon>
        <taxon>Balanidae</taxon>
        <taxon>Amphibalaninae</taxon>
        <taxon>Amphibalanus</taxon>
    </lineage>
</organism>
<sequence length="88" mass="9389">MPQVLVQHVNVLDEVERSTGWRTRSRLAIGGAGDRAARAAGGLRVAAATGPPLRLGAGRPRAEGFSLAHLRYLVIDEADRVIEMTETG</sequence>
<gene>
    <name evidence="1" type="ORF">FJT64_027645</name>
</gene>
<dbReference type="SUPFAM" id="SSF52540">
    <property type="entry name" value="P-loop containing nucleoside triphosphate hydrolases"/>
    <property type="match status" value="1"/>
</dbReference>
<dbReference type="InterPro" id="IPR027417">
    <property type="entry name" value="P-loop_NTPase"/>
</dbReference>